<dbReference type="InterPro" id="IPR003265">
    <property type="entry name" value="HhH-GPD_domain"/>
</dbReference>
<keyword evidence="3" id="KW-0004">4Fe-4S</keyword>
<dbReference type="Gene3D" id="1.10.1670.10">
    <property type="entry name" value="Helix-hairpin-Helix base-excision DNA repair enzymes (C-terminal)"/>
    <property type="match status" value="1"/>
</dbReference>
<dbReference type="SMART" id="SM00525">
    <property type="entry name" value="FES"/>
    <property type="match status" value="1"/>
</dbReference>
<keyword evidence="7" id="KW-0408">Iron</keyword>
<dbReference type="AlphaFoldDB" id="A0A235BY99"/>
<dbReference type="Gene3D" id="1.10.340.30">
    <property type="entry name" value="Hypothetical protein, domain 2"/>
    <property type="match status" value="1"/>
</dbReference>
<dbReference type="PIRSF" id="PIRSF001435">
    <property type="entry name" value="Nth"/>
    <property type="match status" value="1"/>
</dbReference>
<dbReference type="GO" id="GO:0006285">
    <property type="term" value="P:base-excision repair, AP site formation"/>
    <property type="evidence" value="ECO:0007669"/>
    <property type="project" value="TreeGrafter"/>
</dbReference>
<gene>
    <name evidence="12" type="ORF">CH333_01650</name>
</gene>
<feature type="domain" description="HhH-GPD" evidence="11">
    <location>
        <begin position="38"/>
        <end position="194"/>
    </location>
</feature>
<name>A0A235BY99_UNCW3</name>
<evidence type="ECO:0000259" key="11">
    <source>
        <dbReference type="SMART" id="SM00478"/>
    </source>
</evidence>
<sequence>MINTGKIKKVVDILSKNYEINEWWERHTPFETLVSIILSQRTYWKNVRTATERFSERFCNIEDIAEASVEEIEEVIKPAGLYRMKAPRILNIARELIEKYDGKFDGILNLPYGKAKKELTSIGGIGPKTADVFLMAVKGEQVLPVDVHIFRIMKRLGIGDAKDDYESLRAKLESEIPPPERTRVHLVLIEFGRRICGARNPRCEECPIERYCEFQKN</sequence>
<keyword evidence="4" id="KW-0479">Metal-binding</keyword>
<evidence type="ECO:0000256" key="3">
    <source>
        <dbReference type="ARBA" id="ARBA00022485"/>
    </source>
</evidence>
<dbReference type="EMBL" id="NOZQ01000029">
    <property type="protein sequence ID" value="OYD17192.1"/>
    <property type="molecule type" value="Genomic_DNA"/>
</dbReference>
<dbReference type="Pfam" id="PF00730">
    <property type="entry name" value="HhH-GPD"/>
    <property type="match status" value="1"/>
</dbReference>
<dbReference type="InterPro" id="IPR004035">
    <property type="entry name" value="Endouclease-III_FeS-bd_BS"/>
</dbReference>
<organism evidence="12 13">
    <name type="scientific">candidate division WOR-3 bacterium JGI_Cruoil_03_44_89</name>
    <dbReference type="NCBI Taxonomy" id="1973748"/>
    <lineage>
        <taxon>Bacteria</taxon>
        <taxon>Bacteria division WOR-3</taxon>
    </lineage>
</organism>
<comment type="cofactor">
    <cofactor evidence="1">
        <name>[4Fe-4S] cluster</name>
        <dbReference type="ChEBI" id="CHEBI:49883"/>
    </cofactor>
</comment>
<evidence type="ECO:0000256" key="5">
    <source>
        <dbReference type="ARBA" id="ARBA00022763"/>
    </source>
</evidence>
<evidence type="ECO:0000313" key="13">
    <source>
        <dbReference type="Proteomes" id="UP000215215"/>
    </source>
</evidence>
<dbReference type="InterPro" id="IPR003651">
    <property type="entry name" value="Endonuclease3_FeS-loop_motif"/>
</dbReference>
<evidence type="ECO:0000256" key="8">
    <source>
        <dbReference type="ARBA" id="ARBA00023014"/>
    </source>
</evidence>
<protein>
    <recommendedName>
        <fullName evidence="11">HhH-GPD domain-containing protein</fullName>
    </recommendedName>
</protein>
<keyword evidence="8" id="KW-0411">Iron-sulfur</keyword>
<evidence type="ECO:0000313" key="12">
    <source>
        <dbReference type="EMBL" id="OYD17192.1"/>
    </source>
</evidence>
<keyword evidence="5" id="KW-0227">DNA damage</keyword>
<keyword evidence="9" id="KW-0234">DNA repair</keyword>
<dbReference type="GO" id="GO:0051539">
    <property type="term" value="F:4 iron, 4 sulfur cluster binding"/>
    <property type="evidence" value="ECO:0007669"/>
    <property type="project" value="UniProtKB-KW"/>
</dbReference>
<dbReference type="InterPro" id="IPR011257">
    <property type="entry name" value="DNA_glycosylase"/>
</dbReference>
<dbReference type="Proteomes" id="UP000215215">
    <property type="component" value="Unassembled WGS sequence"/>
</dbReference>
<keyword evidence="10" id="KW-0326">Glycosidase</keyword>
<dbReference type="Pfam" id="PF10576">
    <property type="entry name" value="EndIII_4Fe-2S"/>
    <property type="match status" value="1"/>
</dbReference>
<reference evidence="12 13" key="1">
    <citation type="submission" date="2017-07" db="EMBL/GenBank/DDBJ databases">
        <title>Recovery of genomes from metagenomes via a dereplication, aggregation, and scoring strategy.</title>
        <authorList>
            <person name="Sieber C.M."/>
            <person name="Probst A.J."/>
            <person name="Sharrar A."/>
            <person name="Thomas B.C."/>
            <person name="Hess M."/>
            <person name="Tringe S.G."/>
            <person name="Banfield J.F."/>
        </authorList>
    </citation>
    <scope>NUCLEOTIDE SEQUENCE [LARGE SCALE GENOMIC DNA]</scope>
    <source>
        <strain evidence="12">JGI_Cruoil_03_44_89</strain>
    </source>
</reference>
<accession>A0A235BY99</accession>
<comment type="caution">
    <text evidence="12">The sequence shown here is derived from an EMBL/GenBank/DDBJ whole genome shotgun (WGS) entry which is preliminary data.</text>
</comment>
<comment type="similarity">
    <text evidence="2">Belongs to the Nth/MutY family.</text>
</comment>
<evidence type="ECO:0000256" key="6">
    <source>
        <dbReference type="ARBA" id="ARBA00022801"/>
    </source>
</evidence>
<dbReference type="FunFam" id="1.10.340.30:FF:000001">
    <property type="entry name" value="Endonuclease III"/>
    <property type="match status" value="1"/>
</dbReference>
<dbReference type="PROSITE" id="PS00764">
    <property type="entry name" value="ENDONUCLEASE_III_1"/>
    <property type="match status" value="1"/>
</dbReference>
<dbReference type="GO" id="GO:0019104">
    <property type="term" value="F:DNA N-glycosylase activity"/>
    <property type="evidence" value="ECO:0007669"/>
    <property type="project" value="TreeGrafter"/>
</dbReference>
<dbReference type="PANTHER" id="PTHR10359">
    <property type="entry name" value="A/G-SPECIFIC ADENINE GLYCOSYLASE/ENDONUCLEASE III"/>
    <property type="match status" value="1"/>
</dbReference>
<evidence type="ECO:0000256" key="2">
    <source>
        <dbReference type="ARBA" id="ARBA00008343"/>
    </source>
</evidence>
<dbReference type="SMART" id="SM00478">
    <property type="entry name" value="ENDO3c"/>
    <property type="match status" value="1"/>
</dbReference>
<evidence type="ECO:0000256" key="10">
    <source>
        <dbReference type="ARBA" id="ARBA00023295"/>
    </source>
</evidence>
<dbReference type="GO" id="GO:0046872">
    <property type="term" value="F:metal ion binding"/>
    <property type="evidence" value="ECO:0007669"/>
    <property type="project" value="UniProtKB-KW"/>
</dbReference>
<evidence type="ECO:0000256" key="7">
    <source>
        <dbReference type="ARBA" id="ARBA00023004"/>
    </source>
</evidence>
<evidence type="ECO:0000256" key="9">
    <source>
        <dbReference type="ARBA" id="ARBA00023204"/>
    </source>
</evidence>
<dbReference type="InterPro" id="IPR023170">
    <property type="entry name" value="HhH_base_excis_C"/>
</dbReference>
<proteinExistence type="inferred from homology"/>
<dbReference type="PANTHER" id="PTHR10359:SF18">
    <property type="entry name" value="ENDONUCLEASE III"/>
    <property type="match status" value="1"/>
</dbReference>
<dbReference type="CDD" id="cd00056">
    <property type="entry name" value="ENDO3c"/>
    <property type="match status" value="1"/>
</dbReference>
<evidence type="ECO:0000256" key="1">
    <source>
        <dbReference type="ARBA" id="ARBA00001966"/>
    </source>
</evidence>
<dbReference type="SUPFAM" id="SSF48150">
    <property type="entry name" value="DNA-glycosylase"/>
    <property type="match status" value="1"/>
</dbReference>
<keyword evidence="6" id="KW-0378">Hydrolase</keyword>
<evidence type="ECO:0000256" key="4">
    <source>
        <dbReference type="ARBA" id="ARBA00022723"/>
    </source>
</evidence>